<accession>A0AAJ6BJS0</accession>
<dbReference type="InterPro" id="IPR028082">
    <property type="entry name" value="Peripla_BP_I"/>
</dbReference>
<evidence type="ECO:0000256" key="1">
    <source>
        <dbReference type="ARBA" id="ARBA00023015"/>
    </source>
</evidence>
<dbReference type="SUPFAM" id="SSF53822">
    <property type="entry name" value="Periplasmic binding protein-like I"/>
    <property type="match status" value="1"/>
</dbReference>
<dbReference type="PANTHER" id="PTHR30146">
    <property type="entry name" value="LACI-RELATED TRANSCRIPTIONAL REPRESSOR"/>
    <property type="match status" value="1"/>
</dbReference>
<dbReference type="InterPro" id="IPR001761">
    <property type="entry name" value="Peripla_BP/Lac1_sug-bd_dom"/>
</dbReference>
<evidence type="ECO:0000313" key="5">
    <source>
        <dbReference type="EMBL" id="WEK37686.1"/>
    </source>
</evidence>
<dbReference type="AlphaFoldDB" id="A0AAJ6BJS0"/>
<sequence>MKKHQITILDIARELHISKSTVSRALTGHPSVHPETRQKVLELAGQLDYQRNMLAISLITHKTNTIGIIVPEFNSSYFPQAIIGAQEVATKAGYNLVICQSDETYETEVANTKVMLASQVDGLLVSVTRETKNFDHFKVFQRKGIPLVFFNRVCDEMEVPKVIVDDYYGAFLATEHLISRGYKRIAHLGGPLSLKISEKRLNGYFAALKKYKLEIDEELIINYDLDTTKARIYVNHLLNLDNPPDAIFAVNDPTAIETMQVIKKRGLRIPADVAVVGFSNDYASSLVSPSLTTIAQPVREIGMTAAQQVLDLIKKDNADWKPIIKVLKTELLVRESS</sequence>
<organism evidence="5 6">
    <name type="scientific">Candidatus Pseudobacter hemicellulosilyticus</name>
    <dbReference type="NCBI Taxonomy" id="3121375"/>
    <lineage>
        <taxon>Bacteria</taxon>
        <taxon>Pseudomonadati</taxon>
        <taxon>Bacteroidota</taxon>
        <taxon>Chitinophagia</taxon>
        <taxon>Chitinophagales</taxon>
        <taxon>Chitinophagaceae</taxon>
        <taxon>Pseudobacter</taxon>
    </lineage>
</organism>
<name>A0AAJ6BJS0_9BACT</name>
<dbReference type="Gene3D" id="3.40.50.2300">
    <property type="match status" value="2"/>
</dbReference>
<dbReference type="SMART" id="SM00354">
    <property type="entry name" value="HTH_LACI"/>
    <property type="match status" value="1"/>
</dbReference>
<dbReference type="Pfam" id="PF00532">
    <property type="entry name" value="Peripla_BP_1"/>
    <property type="match status" value="1"/>
</dbReference>
<proteinExistence type="predicted"/>
<dbReference type="InterPro" id="IPR000843">
    <property type="entry name" value="HTH_LacI"/>
</dbReference>
<dbReference type="EMBL" id="CP119311">
    <property type="protein sequence ID" value="WEK37686.1"/>
    <property type="molecule type" value="Genomic_DNA"/>
</dbReference>
<dbReference type="GO" id="GO:0000976">
    <property type="term" value="F:transcription cis-regulatory region binding"/>
    <property type="evidence" value="ECO:0007669"/>
    <property type="project" value="TreeGrafter"/>
</dbReference>
<dbReference type="CDD" id="cd06267">
    <property type="entry name" value="PBP1_LacI_sugar_binding-like"/>
    <property type="match status" value="1"/>
</dbReference>
<reference evidence="5" key="1">
    <citation type="submission" date="2023-03" db="EMBL/GenBank/DDBJ databases">
        <title>Andean soil-derived lignocellulolytic bacterial consortium as a source of novel taxa and putative plastic-active enzymes.</title>
        <authorList>
            <person name="Diaz-Garcia L."/>
            <person name="Chuvochina M."/>
            <person name="Feuerriegel G."/>
            <person name="Bunk B."/>
            <person name="Sproer C."/>
            <person name="Streit W.R."/>
            <person name="Rodriguez L.M."/>
            <person name="Overmann J."/>
            <person name="Jimenez D.J."/>
        </authorList>
    </citation>
    <scope>NUCLEOTIDE SEQUENCE</scope>
    <source>
        <strain evidence="5">MAG 7</strain>
    </source>
</reference>
<evidence type="ECO:0000256" key="3">
    <source>
        <dbReference type="ARBA" id="ARBA00023163"/>
    </source>
</evidence>
<protein>
    <submittedName>
        <fullName evidence="5">LacI family DNA-binding transcriptional regulator</fullName>
    </submittedName>
</protein>
<keyword evidence="2 5" id="KW-0238">DNA-binding</keyword>
<keyword evidence="1" id="KW-0805">Transcription regulation</keyword>
<dbReference type="Proteomes" id="UP001220610">
    <property type="component" value="Chromosome"/>
</dbReference>
<dbReference type="GO" id="GO:0003700">
    <property type="term" value="F:DNA-binding transcription factor activity"/>
    <property type="evidence" value="ECO:0007669"/>
    <property type="project" value="TreeGrafter"/>
</dbReference>
<keyword evidence="3" id="KW-0804">Transcription</keyword>
<dbReference type="CDD" id="cd01392">
    <property type="entry name" value="HTH_LacI"/>
    <property type="match status" value="1"/>
</dbReference>
<dbReference type="Pfam" id="PF00356">
    <property type="entry name" value="LacI"/>
    <property type="match status" value="1"/>
</dbReference>
<dbReference type="InterPro" id="IPR010982">
    <property type="entry name" value="Lambda_DNA-bd_dom_sf"/>
</dbReference>
<evidence type="ECO:0000256" key="2">
    <source>
        <dbReference type="ARBA" id="ARBA00023125"/>
    </source>
</evidence>
<evidence type="ECO:0000259" key="4">
    <source>
        <dbReference type="SMART" id="SM00354"/>
    </source>
</evidence>
<dbReference type="Gene3D" id="1.10.260.40">
    <property type="entry name" value="lambda repressor-like DNA-binding domains"/>
    <property type="match status" value="1"/>
</dbReference>
<feature type="domain" description="HTH lacI-type" evidence="4">
    <location>
        <begin position="5"/>
        <end position="75"/>
    </location>
</feature>
<dbReference type="PANTHER" id="PTHR30146:SF109">
    <property type="entry name" value="HTH-TYPE TRANSCRIPTIONAL REGULATOR GALS"/>
    <property type="match status" value="1"/>
</dbReference>
<gene>
    <name evidence="5" type="ORF">P0Y53_09245</name>
</gene>
<evidence type="ECO:0000313" key="6">
    <source>
        <dbReference type="Proteomes" id="UP001220610"/>
    </source>
</evidence>
<dbReference type="SUPFAM" id="SSF47413">
    <property type="entry name" value="lambda repressor-like DNA-binding domains"/>
    <property type="match status" value="1"/>
</dbReference>